<protein>
    <submittedName>
        <fullName evidence="5">Helix-turn-helix domain-containing protein</fullName>
    </submittedName>
</protein>
<dbReference type="GO" id="GO:0043565">
    <property type="term" value="F:sequence-specific DNA binding"/>
    <property type="evidence" value="ECO:0007669"/>
    <property type="project" value="InterPro"/>
</dbReference>
<dbReference type="InterPro" id="IPR014710">
    <property type="entry name" value="RmlC-like_jellyroll"/>
</dbReference>
<dbReference type="RefSeq" id="WP_274359886.1">
    <property type="nucleotide sequence ID" value="NZ_CP118101.1"/>
</dbReference>
<dbReference type="EMBL" id="CP118101">
    <property type="protein sequence ID" value="WDH84815.1"/>
    <property type="molecule type" value="Genomic_DNA"/>
</dbReference>
<name>A0AAX3N530_9BACL</name>
<dbReference type="SUPFAM" id="SSF51215">
    <property type="entry name" value="Regulatory protein AraC"/>
    <property type="match status" value="1"/>
</dbReference>
<dbReference type="AlphaFoldDB" id="A0AAX3N530"/>
<dbReference type="SMART" id="SM00342">
    <property type="entry name" value="HTH_ARAC"/>
    <property type="match status" value="1"/>
</dbReference>
<dbReference type="InterPro" id="IPR018062">
    <property type="entry name" value="HTH_AraC-typ_CS"/>
</dbReference>
<dbReference type="Gene3D" id="1.10.10.60">
    <property type="entry name" value="Homeodomain-like"/>
    <property type="match status" value="2"/>
</dbReference>
<keyword evidence="1" id="KW-0805">Transcription regulation</keyword>
<evidence type="ECO:0000313" key="6">
    <source>
        <dbReference type="Proteomes" id="UP001220962"/>
    </source>
</evidence>
<evidence type="ECO:0000259" key="4">
    <source>
        <dbReference type="PROSITE" id="PS01124"/>
    </source>
</evidence>
<evidence type="ECO:0000256" key="1">
    <source>
        <dbReference type="ARBA" id="ARBA00023015"/>
    </source>
</evidence>
<dbReference type="SUPFAM" id="SSF46689">
    <property type="entry name" value="Homeodomain-like"/>
    <property type="match status" value="1"/>
</dbReference>
<dbReference type="PRINTS" id="PR00032">
    <property type="entry name" value="HTHARAC"/>
</dbReference>
<dbReference type="Gene3D" id="2.60.120.10">
    <property type="entry name" value="Jelly Rolls"/>
    <property type="match status" value="1"/>
</dbReference>
<dbReference type="InterPro" id="IPR018060">
    <property type="entry name" value="HTH_AraC"/>
</dbReference>
<dbReference type="InterPro" id="IPR009057">
    <property type="entry name" value="Homeodomain-like_sf"/>
</dbReference>
<dbReference type="GO" id="GO:0003700">
    <property type="term" value="F:DNA-binding transcription factor activity"/>
    <property type="evidence" value="ECO:0007669"/>
    <property type="project" value="InterPro"/>
</dbReference>
<organism evidence="5 6">
    <name type="scientific">Paenibacillus urinalis</name>
    <dbReference type="NCBI Taxonomy" id="521520"/>
    <lineage>
        <taxon>Bacteria</taxon>
        <taxon>Bacillati</taxon>
        <taxon>Bacillota</taxon>
        <taxon>Bacilli</taxon>
        <taxon>Bacillales</taxon>
        <taxon>Paenibacillaceae</taxon>
        <taxon>Paenibacillus</taxon>
    </lineage>
</organism>
<dbReference type="InterPro" id="IPR037923">
    <property type="entry name" value="HTH-like"/>
</dbReference>
<dbReference type="PANTHER" id="PTHR43280">
    <property type="entry name" value="ARAC-FAMILY TRANSCRIPTIONAL REGULATOR"/>
    <property type="match status" value="1"/>
</dbReference>
<dbReference type="PROSITE" id="PS01124">
    <property type="entry name" value="HTH_ARAC_FAMILY_2"/>
    <property type="match status" value="1"/>
</dbReference>
<keyword evidence="2" id="KW-0238">DNA-binding</keyword>
<sequence>MTILHFSVPPLPEYIMSGICIGPMAGKHPNRRNIGIFDLLVVLSGELEVTENGTAYQISAGKYLILRPDAHHYGTKECSEDTTYYWLHFQSSGSWSTDSSSLKLPSHDSSELQLMVPNYFTLQIPQFGTLPSIDTTEELLRTLTGLVQHGHHTPSLWKQQLVFQELMEHLAGALEPPISSPSSTCASKAAAYIRKYYREEFKAQTMGEHINFHPVYIARCMQKEFNCSPVEYLLQYRIEQAKLLLLQTDLSISRVAEEVGFNQAAYFTSCFTKQEGISPRNFRKRLFMSDDS</sequence>
<dbReference type="PANTHER" id="PTHR43280:SF28">
    <property type="entry name" value="HTH-TYPE TRANSCRIPTIONAL ACTIVATOR RHAS"/>
    <property type="match status" value="1"/>
</dbReference>
<dbReference type="PROSITE" id="PS00041">
    <property type="entry name" value="HTH_ARAC_FAMILY_1"/>
    <property type="match status" value="1"/>
</dbReference>
<keyword evidence="3" id="KW-0804">Transcription</keyword>
<dbReference type="Proteomes" id="UP001220962">
    <property type="component" value="Chromosome"/>
</dbReference>
<accession>A0AAX3N530</accession>
<dbReference type="InterPro" id="IPR003313">
    <property type="entry name" value="AraC-bd"/>
</dbReference>
<proteinExistence type="predicted"/>
<dbReference type="Pfam" id="PF02311">
    <property type="entry name" value="AraC_binding"/>
    <property type="match status" value="1"/>
</dbReference>
<feature type="domain" description="HTH araC/xylS-type" evidence="4">
    <location>
        <begin position="187"/>
        <end position="285"/>
    </location>
</feature>
<gene>
    <name evidence="5" type="ORF">PUW23_11610</name>
</gene>
<evidence type="ECO:0000256" key="2">
    <source>
        <dbReference type="ARBA" id="ARBA00023125"/>
    </source>
</evidence>
<dbReference type="InterPro" id="IPR020449">
    <property type="entry name" value="Tscrpt_reg_AraC-type_HTH"/>
</dbReference>
<dbReference type="Pfam" id="PF12833">
    <property type="entry name" value="HTH_18"/>
    <property type="match status" value="1"/>
</dbReference>
<evidence type="ECO:0000256" key="3">
    <source>
        <dbReference type="ARBA" id="ARBA00023163"/>
    </source>
</evidence>
<reference evidence="5" key="1">
    <citation type="submission" date="2023-02" db="EMBL/GenBank/DDBJ databases">
        <title>Pathogen: clinical or host-associated sample.</title>
        <authorList>
            <person name="Hergert J."/>
            <person name="Casey R."/>
            <person name="Wagner J."/>
            <person name="Young E.L."/>
            <person name="Oakeson K.F."/>
        </authorList>
    </citation>
    <scope>NUCLEOTIDE SEQUENCE</scope>
    <source>
        <strain evidence="5">2022CK-00830</strain>
    </source>
</reference>
<evidence type="ECO:0000313" key="5">
    <source>
        <dbReference type="EMBL" id="WDH84815.1"/>
    </source>
</evidence>